<protein>
    <submittedName>
        <fullName evidence="2">Uncharacterized protein</fullName>
    </submittedName>
</protein>
<feature type="coiled-coil region" evidence="1">
    <location>
        <begin position="53"/>
        <end position="92"/>
    </location>
</feature>
<reference evidence="2" key="2">
    <citation type="journal article" date="2021" name="PeerJ">
        <title>Extensive microbial diversity within the chicken gut microbiome revealed by metagenomics and culture.</title>
        <authorList>
            <person name="Gilroy R."/>
            <person name="Ravi A."/>
            <person name="Getino M."/>
            <person name="Pursley I."/>
            <person name="Horton D.L."/>
            <person name="Alikhan N.F."/>
            <person name="Baker D."/>
            <person name="Gharbi K."/>
            <person name="Hall N."/>
            <person name="Watson M."/>
            <person name="Adriaenssens E.M."/>
            <person name="Foster-Nyarko E."/>
            <person name="Jarju S."/>
            <person name="Secka A."/>
            <person name="Antonio M."/>
            <person name="Oren A."/>
            <person name="Chaudhuri R.R."/>
            <person name="La Ragione R."/>
            <person name="Hildebrand F."/>
            <person name="Pallen M.J."/>
        </authorList>
    </citation>
    <scope>NUCLEOTIDE SEQUENCE</scope>
    <source>
        <strain evidence="2">CHK187-14744</strain>
    </source>
</reference>
<reference evidence="2" key="1">
    <citation type="submission" date="2020-10" db="EMBL/GenBank/DDBJ databases">
        <authorList>
            <person name="Gilroy R."/>
        </authorList>
    </citation>
    <scope>NUCLEOTIDE SEQUENCE</scope>
    <source>
        <strain evidence="2">CHK187-14744</strain>
    </source>
</reference>
<comment type="caution">
    <text evidence="2">The sequence shown here is derived from an EMBL/GenBank/DDBJ whole genome shotgun (WGS) entry which is preliminary data.</text>
</comment>
<dbReference type="AlphaFoldDB" id="A0A9D1HEE7"/>
<dbReference type="EMBL" id="DVLT01000008">
    <property type="protein sequence ID" value="HIU01948.1"/>
    <property type="molecule type" value="Genomic_DNA"/>
</dbReference>
<accession>A0A9D1HEE7</accession>
<evidence type="ECO:0000313" key="2">
    <source>
        <dbReference type="EMBL" id="HIU01948.1"/>
    </source>
</evidence>
<keyword evidence="1" id="KW-0175">Coiled coil</keyword>
<evidence type="ECO:0000256" key="1">
    <source>
        <dbReference type="SAM" id="Coils"/>
    </source>
</evidence>
<evidence type="ECO:0000313" key="3">
    <source>
        <dbReference type="Proteomes" id="UP000824164"/>
    </source>
</evidence>
<sequence length="365" mass="41667">MEIIENITESLADASPVLKGAAVMGGLILLLGALSEDGSSAFDREYEQFWNQADYNRTELEEQESVIRDLEKQKQSLEEEKAERAVNQSEQTEKWIEETKQLRDEIAGKRHAMFLPGALEEIDLAMEQTEVFKEKGAGQAAFLEAGNACRMARRDKKIILDREIEWEQAYTAYLETEAVVKGLKELYGAWPVQVPAAEGNEQVTLDVDYWTRGQLSGFYDQAMALTPDRSLGTEELVKRTERLAGIRDRMRDLNTEAVEKFMDAAQRMEMCEAVYHAMQKRGWILDGERAVGHDEDDERQPAFLLMRNAVWDRVSFRFTENGGFHVSVRISKTGNRDLQQYLAAMIRQALNENDFTITDFQTLAV</sequence>
<organism evidence="2 3">
    <name type="scientific">Candidatus Onthocola gallistercoris</name>
    <dbReference type="NCBI Taxonomy" id="2840876"/>
    <lineage>
        <taxon>Bacteria</taxon>
        <taxon>Bacillati</taxon>
        <taxon>Bacillota</taxon>
        <taxon>Bacilli</taxon>
        <taxon>Candidatus Onthocola</taxon>
    </lineage>
</organism>
<gene>
    <name evidence="2" type="ORF">IAB63_01695</name>
</gene>
<name>A0A9D1HEE7_9FIRM</name>
<dbReference type="Proteomes" id="UP000824164">
    <property type="component" value="Unassembled WGS sequence"/>
</dbReference>
<proteinExistence type="predicted"/>